<dbReference type="AlphaFoldDB" id="A0A6B2LX44"/>
<proteinExistence type="predicted"/>
<reference evidence="1" key="1">
    <citation type="journal article" date="2020" name="J. Eukaryot. Microbiol.">
        <title>De novo Sequencing, Assembly and Annotation of the Transcriptome for the Free-Living Testate Amoeba Arcella intermedia.</title>
        <authorList>
            <person name="Ribeiro G.M."/>
            <person name="Porfirio-Sousa A.L."/>
            <person name="Maurer-Alcala X.X."/>
            <person name="Katz L.A."/>
            <person name="Lahr D.J.G."/>
        </authorList>
    </citation>
    <scope>NUCLEOTIDE SEQUENCE</scope>
</reference>
<protein>
    <submittedName>
        <fullName evidence="1">Uncharacterized protein</fullName>
    </submittedName>
</protein>
<accession>A0A6B2LX44</accession>
<sequence length="54" mass="6559">MQEQKDTKQLNFTGREEKQQSNLMSSALGLFFGNWKHSQFHLMIVRMLFKWLLR</sequence>
<name>A0A6B2LX44_9EUKA</name>
<evidence type="ECO:0000313" key="1">
    <source>
        <dbReference type="EMBL" id="NDV41298.1"/>
    </source>
</evidence>
<dbReference type="EMBL" id="GIBP01012329">
    <property type="protein sequence ID" value="NDV41298.1"/>
    <property type="molecule type" value="Transcribed_RNA"/>
</dbReference>
<organism evidence="1">
    <name type="scientific">Arcella intermedia</name>
    <dbReference type="NCBI Taxonomy" id="1963864"/>
    <lineage>
        <taxon>Eukaryota</taxon>
        <taxon>Amoebozoa</taxon>
        <taxon>Tubulinea</taxon>
        <taxon>Elardia</taxon>
        <taxon>Arcellinida</taxon>
        <taxon>Sphaerothecina</taxon>
        <taxon>Arcellidae</taxon>
        <taxon>Arcella</taxon>
    </lineage>
</organism>